<dbReference type="GO" id="GO:0043335">
    <property type="term" value="P:protein unfolding"/>
    <property type="evidence" value="ECO:0007669"/>
    <property type="project" value="TreeGrafter"/>
</dbReference>
<dbReference type="PIRSF" id="PIRSF003095">
    <property type="entry name" value="Trigger_factor"/>
    <property type="match status" value="1"/>
</dbReference>
<keyword evidence="9" id="KW-0132">Cell division</keyword>
<evidence type="ECO:0000259" key="10">
    <source>
        <dbReference type="Pfam" id="PF00254"/>
    </source>
</evidence>
<dbReference type="GO" id="GO:0015031">
    <property type="term" value="P:protein transport"/>
    <property type="evidence" value="ECO:0007669"/>
    <property type="project" value="UniProtKB-UniRule"/>
</dbReference>
<feature type="domain" description="Trigger factor C-terminal" evidence="12">
    <location>
        <begin position="270"/>
        <end position="424"/>
    </location>
</feature>
<comment type="function">
    <text evidence="9">Involved in protein export. Acts as a chaperone by maintaining the newly synthesized protein in an open conformation. Functions as a peptidyl-prolyl cis-trans isomerase.</text>
</comment>
<dbReference type="SUPFAM" id="SSF109998">
    <property type="entry name" value="Triger factor/SurA peptide-binding domain-like"/>
    <property type="match status" value="1"/>
</dbReference>
<dbReference type="GO" id="GO:0051083">
    <property type="term" value="P:'de novo' cotranslational protein folding"/>
    <property type="evidence" value="ECO:0007669"/>
    <property type="project" value="TreeGrafter"/>
</dbReference>
<evidence type="ECO:0000256" key="9">
    <source>
        <dbReference type="HAMAP-Rule" id="MF_00303"/>
    </source>
</evidence>
<dbReference type="GO" id="GO:0051301">
    <property type="term" value="P:cell division"/>
    <property type="evidence" value="ECO:0007669"/>
    <property type="project" value="UniProtKB-KW"/>
</dbReference>
<keyword evidence="6 9" id="KW-0143">Chaperone</keyword>
<dbReference type="InterPro" id="IPR005215">
    <property type="entry name" value="Trig_fac"/>
</dbReference>
<dbReference type="GO" id="GO:0003755">
    <property type="term" value="F:peptidyl-prolyl cis-trans isomerase activity"/>
    <property type="evidence" value="ECO:0007669"/>
    <property type="project" value="UniProtKB-UniRule"/>
</dbReference>
<comment type="domain">
    <text evidence="9">Consists of 3 domains; the N-terminus binds the ribosome, the middle domain has PPIase activity, while the C-terminus has intrinsic chaperone activity on its own.</text>
</comment>
<dbReference type="InterPro" id="IPR001179">
    <property type="entry name" value="PPIase_FKBP_dom"/>
</dbReference>
<comment type="subcellular location">
    <subcellularLocation>
        <location evidence="9">Cytoplasm</location>
    </subcellularLocation>
    <text evidence="9">About half TF is bound to the ribosome near the polypeptide exit tunnel while the other half is free in the cytoplasm.</text>
</comment>
<dbReference type="EC" id="5.2.1.8" evidence="3 9"/>
<dbReference type="Gene3D" id="1.10.3120.10">
    <property type="entry name" value="Trigger factor, C-terminal domain"/>
    <property type="match status" value="1"/>
</dbReference>
<sequence length="441" mass="50397">MTAEPQTVQVEQISDIKRQLMIVVPSREVAAELDRAYKNLGKRVKIKGFRPGKAPRAILEMYYKKQVDQEVADTLVRRFLDEALRQNSLVAVGLNWPEPLPPLVSGEDFRFKVEVEVPPEFTAENYLGLTLEDPGAEVTEAEVDERLEEIRRNNAMLEPVRENRGVREGDLVILDYQGYFAGEALPEGRGENVYLEVGSGKFNEDFEKQLLGLTPGAVSRFAVQLPPDFFNPLLAGKVIEFEVRVHEIKEAVVPELDDAFAQSLGGNFQTVADLREAVRDSIIKSKERRRRGQLEEQILEALVKRHNFETPPALIRQEQEFLLRDQLQVMQAGGLKLEGLDLERMLERLKPKAERRVRVRLILEKIASQEGITLSDEELDEGLHQIARQLRRPVDEVRKSYEENRLLEGLKRELRDEKVMQFLLDHATLVPASGPPEQEQK</sequence>
<reference evidence="13" key="1">
    <citation type="journal article" date="2020" name="mSystems">
        <title>Genome- and Community-Level Interaction Insights into Carbon Utilization and Element Cycling Functions of Hydrothermarchaeota in Hydrothermal Sediment.</title>
        <authorList>
            <person name="Zhou Z."/>
            <person name="Liu Y."/>
            <person name="Xu W."/>
            <person name="Pan J."/>
            <person name="Luo Z.H."/>
            <person name="Li M."/>
        </authorList>
    </citation>
    <scope>NUCLEOTIDE SEQUENCE [LARGE SCALE GENOMIC DNA]</scope>
    <source>
        <strain evidence="13">SpSt-853</strain>
    </source>
</reference>
<evidence type="ECO:0000256" key="6">
    <source>
        <dbReference type="ARBA" id="ARBA00023186"/>
    </source>
</evidence>
<dbReference type="Pfam" id="PF05698">
    <property type="entry name" value="Trigger_C"/>
    <property type="match status" value="1"/>
</dbReference>
<dbReference type="GO" id="GO:0043022">
    <property type="term" value="F:ribosome binding"/>
    <property type="evidence" value="ECO:0007669"/>
    <property type="project" value="TreeGrafter"/>
</dbReference>
<keyword evidence="9" id="KW-0963">Cytoplasm</keyword>
<feature type="domain" description="Trigger factor ribosome-binding bacterial" evidence="11">
    <location>
        <begin position="7"/>
        <end position="150"/>
    </location>
</feature>
<evidence type="ECO:0000256" key="3">
    <source>
        <dbReference type="ARBA" id="ARBA00013194"/>
    </source>
</evidence>
<dbReference type="HAMAP" id="MF_00303">
    <property type="entry name" value="Trigger_factor_Tig"/>
    <property type="match status" value="1"/>
</dbReference>
<dbReference type="Gene3D" id="3.30.70.1050">
    <property type="entry name" value="Trigger factor ribosome-binding domain"/>
    <property type="match status" value="1"/>
</dbReference>
<dbReference type="InterPro" id="IPR008880">
    <property type="entry name" value="Trigger_fac_C"/>
</dbReference>
<evidence type="ECO:0000256" key="5">
    <source>
        <dbReference type="ARBA" id="ARBA00023110"/>
    </source>
</evidence>
<dbReference type="Gene3D" id="3.10.50.40">
    <property type="match status" value="1"/>
</dbReference>
<dbReference type="PANTHER" id="PTHR30560">
    <property type="entry name" value="TRIGGER FACTOR CHAPERONE AND PEPTIDYL-PROLYL CIS/TRANS ISOMERASE"/>
    <property type="match status" value="1"/>
</dbReference>
<evidence type="ECO:0000259" key="12">
    <source>
        <dbReference type="Pfam" id="PF05698"/>
    </source>
</evidence>
<dbReference type="InterPro" id="IPR027304">
    <property type="entry name" value="Trigger_fact/SurA_dom_sf"/>
</dbReference>
<comment type="caution">
    <text evidence="13">The sequence shown here is derived from an EMBL/GenBank/DDBJ whole genome shotgun (WGS) entry which is preliminary data.</text>
</comment>
<dbReference type="AlphaFoldDB" id="A0A7C5AMN2"/>
<comment type="similarity">
    <text evidence="2 9">Belongs to the FKBP-type PPIase family. Tig subfamily.</text>
</comment>
<dbReference type="Pfam" id="PF05697">
    <property type="entry name" value="Trigger_N"/>
    <property type="match status" value="1"/>
</dbReference>
<evidence type="ECO:0000256" key="4">
    <source>
        <dbReference type="ARBA" id="ARBA00016902"/>
    </source>
</evidence>
<dbReference type="NCBIfam" id="TIGR00115">
    <property type="entry name" value="tig"/>
    <property type="match status" value="1"/>
</dbReference>
<proteinExistence type="inferred from homology"/>
<evidence type="ECO:0000256" key="7">
    <source>
        <dbReference type="ARBA" id="ARBA00023235"/>
    </source>
</evidence>
<dbReference type="InterPro" id="IPR046357">
    <property type="entry name" value="PPIase_dom_sf"/>
</dbReference>
<evidence type="ECO:0000313" key="13">
    <source>
        <dbReference type="EMBL" id="HGZ12446.1"/>
    </source>
</evidence>
<gene>
    <name evidence="9 13" type="primary">tig</name>
    <name evidence="13" type="ORF">ENW48_09540</name>
</gene>
<keyword evidence="9" id="KW-0131">Cell cycle</keyword>
<dbReference type="GO" id="GO:0005737">
    <property type="term" value="C:cytoplasm"/>
    <property type="evidence" value="ECO:0007669"/>
    <property type="project" value="UniProtKB-SubCell"/>
</dbReference>
<evidence type="ECO:0000256" key="8">
    <source>
        <dbReference type="ARBA" id="ARBA00029986"/>
    </source>
</evidence>
<dbReference type="GO" id="GO:0044183">
    <property type="term" value="F:protein folding chaperone"/>
    <property type="evidence" value="ECO:0007669"/>
    <property type="project" value="TreeGrafter"/>
</dbReference>
<dbReference type="InterPro" id="IPR037041">
    <property type="entry name" value="Trigger_fac_C_sf"/>
</dbReference>
<keyword evidence="5 9" id="KW-0697">Rotamase</keyword>
<dbReference type="Pfam" id="PF00254">
    <property type="entry name" value="FKBP_C"/>
    <property type="match status" value="1"/>
</dbReference>
<dbReference type="SUPFAM" id="SSF102735">
    <property type="entry name" value="Trigger factor ribosome-binding domain"/>
    <property type="match status" value="1"/>
</dbReference>
<organism evidence="13">
    <name type="scientific">Desulfobacca acetoxidans</name>
    <dbReference type="NCBI Taxonomy" id="60893"/>
    <lineage>
        <taxon>Bacteria</taxon>
        <taxon>Pseudomonadati</taxon>
        <taxon>Thermodesulfobacteriota</taxon>
        <taxon>Desulfobaccia</taxon>
        <taxon>Desulfobaccales</taxon>
        <taxon>Desulfobaccaceae</taxon>
        <taxon>Desulfobacca</taxon>
    </lineage>
</organism>
<comment type="catalytic activity">
    <reaction evidence="1 9">
        <text>[protein]-peptidylproline (omega=180) = [protein]-peptidylproline (omega=0)</text>
        <dbReference type="Rhea" id="RHEA:16237"/>
        <dbReference type="Rhea" id="RHEA-COMP:10747"/>
        <dbReference type="Rhea" id="RHEA-COMP:10748"/>
        <dbReference type="ChEBI" id="CHEBI:83833"/>
        <dbReference type="ChEBI" id="CHEBI:83834"/>
        <dbReference type="EC" id="5.2.1.8"/>
    </reaction>
</comment>
<dbReference type="InterPro" id="IPR008881">
    <property type="entry name" value="Trigger_fac_ribosome-bd_bac"/>
</dbReference>
<protein>
    <recommendedName>
        <fullName evidence="4 9">Trigger factor</fullName>
        <shortName evidence="9">TF</shortName>
        <ecNumber evidence="3 9">5.2.1.8</ecNumber>
    </recommendedName>
    <alternativeName>
        <fullName evidence="8 9">PPIase</fullName>
    </alternativeName>
</protein>
<evidence type="ECO:0000256" key="1">
    <source>
        <dbReference type="ARBA" id="ARBA00000971"/>
    </source>
</evidence>
<evidence type="ECO:0000256" key="2">
    <source>
        <dbReference type="ARBA" id="ARBA00005464"/>
    </source>
</evidence>
<name>A0A7C5AMN2_9BACT</name>
<feature type="domain" description="PPIase FKBP-type" evidence="10">
    <location>
        <begin position="166"/>
        <end position="243"/>
    </location>
</feature>
<dbReference type="PANTHER" id="PTHR30560:SF3">
    <property type="entry name" value="TRIGGER FACTOR-LIKE PROTEIN TIG, CHLOROPLASTIC"/>
    <property type="match status" value="1"/>
</dbReference>
<keyword evidence="7 9" id="KW-0413">Isomerase</keyword>
<accession>A0A7C5AMN2</accession>
<evidence type="ECO:0000259" key="11">
    <source>
        <dbReference type="Pfam" id="PF05697"/>
    </source>
</evidence>
<dbReference type="EMBL" id="DTKJ01000064">
    <property type="protein sequence ID" value="HGZ12446.1"/>
    <property type="molecule type" value="Genomic_DNA"/>
</dbReference>
<dbReference type="SUPFAM" id="SSF54534">
    <property type="entry name" value="FKBP-like"/>
    <property type="match status" value="1"/>
</dbReference>
<dbReference type="InterPro" id="IPR036611">
    <property type="entry name" value="Trigger_fac_ribosome-bd_sf"/>
</dbReference>